<dbReference type="Proteomes" id="UP000594261">
    <property type="component" value="Chromosome 9"/>
</dbReference>
<evidence type="ECO:0000313" key="1">
    <source>
        <dbReference type="EnsemblPlants" id="QL09p003980:mrna"/>
    </source>
</evidence>
<keyword evidence="2" id="KW-1185">Reference proteome</keyword>
<dbReference type="EMBL" id="LRBV02000009">
    <property type="status" value="NOT_ANNOTATED_CDS"/>
    <property type="molecule type" value="Genomic_DNA"/>
</dbReference>
<dbReference type="InParanoid" id="A0A7N2MGM2"/>
<reference evidence="1" key="2">
    <citation type="submission" date="2021-01" db="UniProtKB">
        <authorList>
            <consortium name="EnsemblPlants"/>
        </authorList>
    </citation>
    <scope>IDENTIFICATION</scope>
</reference>
<name>A0A7N2MGM2_QUELO</name>
<dbReference type="EnsemblPlants" id="QL09p003980:mrna">
    <property type="protein sequence ID" value="QL09p003980:mrna"/>
    <property type="gene ID" value="QL09p003980"/>
</dbReference>
<reference evidence="1 2" key="1">
    <citation type="journal article" date="2016" name="G3 (Bethesda)">
        <title>First Draft Assembly and Annotation of the Genome of a California Endemic Oak Quercus lobata Nee (Fagaceae).</title>
        <authorList>
            <person name="Sork V.L."/>
            <person name="Fitz-Gibbon S.T."/>
            <person name="Puiu D."/>
            <person name="Crepeau M."/>
            <person name="Gugger P.F."/>
            <person name="Sherman R."/>
            <person name="Stevens K."/>
            <person name="Langley C.H."/>
            <person name="Pellegrini M."/>
            <person name="Salzberg S.L."/>
        </authorList>
    </citation>
    <scope>NUCLEOTIDE SEQUENCE [LARGE SCALE GENOMIC DNA]</scope>
    <source>
        <strain evidence="1 2">cv. SW786</strain>
    </source>
</reference>
<protein>
    <submittedName>
        <fullName evidence="1">Uncharacterized protein</fullName>
    </submittedName>
</protein>
<sequence>MPERSNNSITPYKGLDVPYHIFKNSMAAVEGYKAKQTHDDYDEVGSSNNEPHPKRIERLPEIMAHSNSDCEESSEYKEYRKELSESEVNQLFSLVETQKRNTHTESQLGIKRAEKRERQRNVRVPYPLLNTATTSRFYQSKVLSPQAFCQAGGGHSVLLSPFLTWAHTLGSGIKI</sequence>
<proteinExistence type="predicted"/>
<dbReference type="Gramene" id="QL09p003980:mrna">
    <property type="protein sequence ID" value="QL09p003980:mrna"/>
    <property type="gene ID" value="QL09p003980"/>
</dbReference>
<accession>A0A7N2MGM2</accession>
<evidence type="ECO:0000313" key="2">
    <source>
        <dbReference type="Proteomes" id="UP000594261"/>
    </source>
</evidence>
<dbReference type="AlphaFoldDB" id="A0A7N2MGM2"/>
<organism evidence="1 2">
    <name type="scientific">Quercus lobata</name>
    <name type="common">Valley oak</name>
    <dbReference type="NCBI Taxonomy" id="97700"/>
    <lineage>
        <taxon>Eukaryota</taxon>
        <taxon>Viridiplantae</taxon>
        <taxon>Streptophyta</taxon>
        <taxon>Embryophyta</taxon>
        <taxon>Tracheophyta</taxon>
        <taxon>Spermatophyta</taxon>
        <taxon>Magnoliopsida</taxon>
        <taxon>eudicotyledons</taxon>
        <taxon>Gunneridae</taxon>
        <taxon>Pentapetalae</taxon>
        <taxon>rosids</taxon>
        <taxon>fabids</taxon>
        <taxon>Fagales</taxon>
        <taxon>Fagaceae</taxon>
        <taxon>Quercus</taxon>
    </lineage>
</organism>